<comment type="subcellular location">
    <subcellularLocation>
        <location evidence="1 12">Cytoplasm</location>
    </subcellularLocation>
</comment>
<keyword evidence="7 12" id="KW-0573">Peptidoglycan synthesis</keyword>
<evidence type="ECO:0000256" key="11">
    <source>
        <dbReference type="ARBA" id="ARBA00047527"/>
    </source>
</evidence>
<evidence type="ECO:0000256" key="1">
    <source>
        <dbReference type="ARBA" id="ARBA00004496"/>
    </source>
</evidence>
<evidence type="ECO:0000256" key="8">
    <source>
        <dbReference type="ARBA" id="ARBA00023306"/>
    </source>
</evidence>
<evidence type="ECO:0000313" key="15">
    <source>
        <dbReference type="Proteomes" id="UP000241048"/>
    </source>
</evidence>
<dbReference type="HAMAP" id="MF_00111">
    <property type="entry name" value="MurA"/>
    <property type="match status" value="1"/>
</dbReference>
<dbReference type="EC" id="2.5.1.7" evidence="12"/>
<evidence type="ECO:0000256" key="2">
    <source>
        <dbReference type="ARBA" id="ARBA00004752"/>
    </source>
</evidence>
<evidence type="ECO:0000256" key="4">
    <source>
        <dbReference type="ARBA" id="ARBA00022618"/>
    </source>
</evidence>
<evidence type="ECO:0000256" key="7">
    <source>
        <dbReference type="ARBA" id="ARBA00022984"/>
    </source>
</evidence>
<sequence>MAFIEIHGPCRIQGGLTVQGSKNAVLPMMAASVLNRGITVLENVPRIQDVFCMMGILDSLGCRCALHGNRLEIDTSKINGWRIEQKAMGKMRSSIMLLGALLGRFCEAGVYSPGGCMIGKRPIDWHLRALRALGAEIRESEPDGFLHAQTTGLRGAEIIFPFPSVGAVENALFAAVAAVGRTVLRGCAREPEIGQLCHFLNGMGASIRGIGTDALIIEGGLPLHDSRFVIGGDRIVAGTYLLAAASCSGEVIVDGVQTQELRALTGVLEHMGVSLYQEPELIYVHSGQRLRAVSVKTGPYPAFPTDLQPFLMAALSRADGTSMLRETVFENRFGTAAELQKMGANIECSGNIARIDGVETLRGALVRARDLRGGAALTVAALGADGWTRVSECEHIERGYEDICRDLRALGAEIRRREDDGDREDTD</sequence>
<dbReference type="NCBIfam" id="TIGR01072">
    <property type="entry name" value="murA"/>
    <property type="match status" value="1"/>
</dbReference>
<dbReference type="GO" id="GO:0019277">
    <property type="term" value="P:UDP-N-acetylgalactosamine biosynthetic process"/>
    <property type="evidence" value="ECO:0007669"/>
    <property type="project" value="InterPro"/>
</dbReference>
<dbReference type="GO" id="GO:0009252">
    <property type="term" value="P:peptidoglycan biosynthetic process"/>
    <property type="evidence" value="ECO:0007669"/>
    <property type="project" value="UniProtKB-UniRule"/>
</dbReference>
<dbReference type="CDD" id="cd01555">
    <property type="entry name" value="UdpNAET"/>
    <property type="match status" value="1"/>
</dbReference>
<feature type="domain" description="Enolpyruvate transferase" evidence="13">
    <location>
        <begin position="8"/>
        <end position="406"/>
    </location>
</feature>
<evidence type="ECO:0000313" key="14">
    <source>
        <dbReference type="EMBL" id="PST38457.1"/>
    </source>
</evidence>
<dbReference type="Proteomes" id="UP000241048">
    <property type="component" value="Unassembled WGS sequence"/>
</dbReference>
<feature type="binding site" evidence="12">
    <location>
        <begin position="22"/>
        <end position="23"/>
    </location>
    <ligand>
        <name>phosphoenolpyruvate</name>
        <dbReference type="ChEBI" id="CHEBI:58702"/>
    </ligand>
</feature>
<dbReference type="GO" id="GO:0008760">
    <property type="term" value="F:UDP-N-acetylglucosamine 1-carboxyvinyltransferase activity"/>
    <property type="evidence" value="ECO:0007669"/>
    <property type="project" value="UniProtKB-UniRule"/>
</dbReference>
<keyword evidence="6 12" id="KW-0133">Cell shape</keyword>
<evidence type="ECO:0000259" key="13">
    <source>
        <dbReference type="Pfam" id="PF00275"/>
    </source>
</evidence>
<dbReference type="PANTHER" id="PTHR43783:SF1">
    <property type="entry name" value="UDP-N-ACETYLGLUCOSAMINE 1-CARBOXYVINYLTRANSFERASE"/>
    <property type="match status" value="1"/>
</dbReference>
<keyword evidence="8 12" id="KW-0131">Cell cycle</keyword>
<evidence type="ECO:0000256" key="9">
    <source>
        <dbReference type="ARBA" id="ARBA00023316"/>
    </source>
</evidence>
<name>A0A2T3FT58_9CLOT</name>
<dbReference type="NCBIfam" id="NF006873">
    <property type="entry name" value="PRK09369.1"/>
    <property type="match status" value="1"/>
</dbReference>
<feature type="binding site" evidence="12">
    <location>
        <position position="328"/>
    </location>
    <ligand>
        <name>UDP-N-acetyl-alpha-D-glucosamine</name>
        <dbReference type="ChEBI" id="CHEBI:57705"/>
    </ligand>
</feature>
<feature type="binding site" evidence="12">
    <location>
        <position position="92"/>
    </location>
    <ligand>
        <name>UDP-N-acetyl-alpha-D-glucosamine</name>
        <dbReference type="ChEBI" id="CHEBI:57705"/>
    </ligand>
</feature>
<evidence type="ECO:0000256" key="6">
    <source>
        <dbReference type="ARBA" id="ARBA00022960"/>
    </source>
</evidence>
<dbReference type="GO" id="GO:0005737">
    <property type="term" value="C:cytoplasm"/>
    <property type="evidence" value="ECO:0007669"/>
    <property type="project" value="UniProtKB-SubCell"/>
</dbReference>
<comment type="caution">
    <text evidence="12">Lacks conserved residue(s) required for the propagation of feature annotation.</text>
</comment>
<evidence type="ECO:0000256" key="10">
    <source>
        <dbReference type="ARBA" id="ARBA00038367"/>
    </source>
</evidence>
<dbReference type="AlphaFoldDB" id="A0A2T3FT58"/>
<dbReference type="PANTHER" id="PTHR43783">
    <property type="entry name" value="UDP-N-ACETYLGLUCOSAMINE 1-CARBOXYVINYLTRANSFERASE"/>
    <property type="match status" value="1"/>
</dbReference>
<evidence type="ECO:0000256" key="3">
    <source>
        <dbReference type="ARBA" id="ARBA00022490"/>
    </source>
</evidence>
<keyword evidence="4 12" id="KW-0132">Cell division</keyword>
<comment type="function">
    <text evidence="12">Cell wall formation. Adds enolpyruvyl to UDP-N-acetylglucosamine.</text>
</comment>
<dbReference type="SUPFAM" id="SSF55205">
    <property type="entry name" value="EPT/RTPC-like"/>
    <property type="match status" value="1"/>
</dbReference>
<dbReference type="Gene3D" id="3.65.10.10">
    <property type="entry name" value="Enolpyruvate transferase domain"/>
    <property type="match status" value="2"/>
</dbReference>
<dbReference type="InterPro" id="IPR036968">
    <property type="entry name" value="Enolpyruvate_Tfrase_sf"/>
</dbReference>
<organism evidence="14 15">
    <name type="scientific">Clostridium fessum</name>
    <dbReference type="NCBI Taxonomy" id="2126740"/>
    <lineage>
        <taxon>Bacteria</taxon>
        <taxon>Bacillati</taxon>
        <taxon>Bacillota</taxon>
        <taxon>Clostridia</taxon>
        <taxon>Eubacteriales</taxon>
        <taxon>Clostridiaceae</taxon>
        <taxon>Clostridium</taxon>
    </lineage>
</organism>
<comment type="caution">
    <text evidence="14">The sequence shown here is derived from an EMBL/GenBank/DDBJ whole genome shotgun (WGS) entry which is preliminary data.</text>
</comment>
<dbReference type="InterPro" id="IPR050068">
    <property type="entry name" value="MurA_subfamily"/>
</dbReference>
<feature type="active site" description="Proton donor" evidence="12">
    <location>
        <position position="116"/>
    </location>
</feature>
<evidence type="ECO:0000256" key="12">
    <source>
        <dbReference type="HAMAP-Rule" id="MF_00111"/>
    </source>
</evidence>
<dbReference type="GO" id="GO:0071555">
    <property type="term" value="P:cell wall organization"/>
    <property type="evidence" value="ECO:0007669"/>
    <property type="project" value="UniProtKB-KW"/>
</dbReference>
<feature type="modified residue" description="2-(S-cysteinyl)pyruvic acid O-phosphothioketal" evidence="12">
    <location>
        <position position="116"/>
    </location>
</feature>
<comment type="catalytic activity">
    <reaction evidence="11 12">
        <text>phosphoenolpyruvate + UDP-N-acetyl-alpha-D-glucosamine = UDP-N-acetyl-3-O-(1-carboxyvinyl)-alpha-D-glucosamine + phosphate</text>
        <dbReference type="Rhea" id="RHEA:18681"/>
        <dbReference type="ChEBI" id="CHEBI:43474"/>
        <dbReference type="ChEBI" id="CHEBI:57705"/>
        <dbReference type="ChEBI" id="CHEBI:58702"/>
        <dbReference type="ChEBI" id="CHEBI:68483"/>
        <dbReference type="EC" id="2.5.1.7"/>
    </reaction>
</comment>
<gene>
    <name evidence="12 14" type="primary">murA</name>
    <name evidence="14" type="ORF">C7U56_00390</name>
</gene>
<protein>
    <recommendedName>
        <fullName evidence="12">UDP-N-acetylglucosamine 1-carboxyvinyltransferase</fullName>
        <ecNumber evidence="12">2.5.1.7</ecNumber>
    </recommendedName>
    <alternativeName>
        <fullName evidence="12">Enoylpyruvate transferase</fullName>
    </alternativeName>
    <alternativeName>
        <fullName evidence="12">UDP-N-acetylglucosamine enolpyruvyl transferase</fullName>
        <shortName evidence="12">EPT</shortName>
    </alternativeName>
</protein>
<feature type="binding site" evidence="12">
    <location>
        <position position="306"/>
    </location>
    <ligand>
        <name>UDP-N-acetyl-alpha-D-glucosamine</name>
        <dbReference type="ChEBI" id="CHEBI:57705"/>
    </ligand>
</feature>
<dbReference type="InterPro" id="IPR001986">
    <property type="entry name" value="Enolpyruvate_Tfrase_dom"/>
</dbReference>
<keyword evidence="15" id="KW-1185">Reference proteome</keyword>
<proteinExistence type="inferred from homology"/>
<dbReference type="Pfam" id="PF00275">
    <property type="entry name" value="EPSP_synthase"/>
    <property type="match status" value="1"/>
</dbReference>
<dbReference type="InterPro" id="IPR005750">
    <property type="entry name" value="UDP_GlcNAc_COvinyl_MurA"/>
</dbReference>
<keyword evidence="3 12" id="KW-0963">Cytoplasm</keyword>
<dbReference type="EMBL" id="PYLO01000001">
    <property type="protein sequence ID" value="PST38457.1"/>
    <property type="molecule type" value="Genomic_DNA"/>
</dbReference>
<keyword evidence="9 12" id="KW-0961">Cell wall biogenesis/degradation</keyword>
<dbReference type="InterPro" id="IPR013792">
    <property type="entry name" value="RNA3'P_cycl/enolpyr_Trfase_a/b"/>
</dbReference>
<comment type="pathway">
    <text evidence="2 12">Cell wall biogenesis; peptidoglycan biosynthesis.</text>
</comment>
<dbReference type="RefSeq" id="WP_106999727.1">
    <property type="nucleotide sequence ID" value="NZ_PYLO01000001.1"/>
</dbReference>
<comment type="similarity">
    <text evidence="10 12">Belongs to the EPSP synthase family. MurA subfamily.</text>
</comment>
<dbReference type="GO" id="GO:0051301">
    <property type="term" value="P:cell division"/>
    <property type="evidence" value="ECO:0007669"/>
    <property type="project" value="UniProtKB-KW"/>
</dbReference>
<accession>A0A2T3FT58</accession>
<keyword evidence="12" id="KW-0670">Pyruvate</keyword>
<dbReference type="GO" id="GO:0008360">
    <property type="term" value="P:regulation of cell shape"/>
    <property type="evidence" value="ECO:0007669"/>
    <property type="project" value="UniProtKB-KW"/>
</dbReference>
<evidence type="ECO:0000256" key="5">
    <source>
        <dbReference type="ARBA" id="ARBA00022679"/>
    </source>
</evidence>
<dbReference type="UniPathway" id="UPA00219"/>
<reference evidence="14 15" key="1">
    <citation type="submission" date="2018-03" db="EMBL/GenBank/DDBJ databases">
        <title>Lachnoclostridium SNUG30386 gen.nov., sp.nov., isolated from human faeces.</title>
        <authorList>
            <person name="Seo B."/>
            <person name="Jeon K."/>
            <person name="Ko G."/>
        </authorList>
    </citation>
    <scope>NUCLEOTIDE SEQUENCE [LARGE SCALE GENOMIC DNA]</scope>
    <source>
        <strain evidence="14 15">SNUG30386</strain>
    </source>
</reference>
<keyword evidence="5 12" id="KW-0808">Transferase</keyword>